<protein>
    <submittedName>
        <fullName evidence="2">Uncharacterized protein</fullName>
    </submittedName>
</protein>
<dbReference type="EMBL" id="LASV01000501">
    <property type="protein sequence ID" value="KKA18088.1"/>
    <property type="molecule type" value="Genomic_DNA"/>
</dbReference>
<evidence type="ECO:0000256" key="1">
    <source>
        <dbReference type="SAM" id="MobiDB-lite"/>
    </source>
</evidence>
<gene>
    <name evidence="2" type="ORF">T310_7972</name>
</gene>
<reference evidence="2 3" key="1">
    <citation type="submission" date="2015-04" db="EMBL/GenBank/DDBJ databases">
        <authorList>
            <person name="Heijne W.H."/>
            <person name="Fedorova N.D."/>
            <person name="Nierman W.C."/>
            <person name="Vollebregt A.W."/>
            <person name="Zhao Z."/>
            <person name="Wu L."/>
            <person name="Kumar M."/>
            <person name="Stam H."/>
            <person name="van den Berg M.A."/>
            <person name="Pel H.J."/>
        </authorList>
    </citation>
    <scope>NUCLEOTIDE SEQUENCE [LARGE SCALE GENOMIC DNA]</scope>
    <source>
        <strain evidence="2 3">CBS 393.64</strain>
    </source>
</reference>
<evidence type="ECO:0000313" key="3">
    <source>
        <dbReference type="Proteomes" id="UP000053958"/>
    </source>
</evidence>
<comment type="caution">
    <text evidence="2">The sequence shown here is derived from an EMBL/GenBank/DDBJ whole genome shotgun (WGS) entry which is preliminary data.</text>
</comment>
<sequence>MVPVPAGRSIVSCPSELHGREGQDRPASTTQGRFAQELVSAVQQSVFSDMAVIASFLGKEIHQMWAILAVAASQLHGHGGPLPLAAMVQWVYFLQVRGTQLSRRTVVSLTHLEKEGERRVSFDICVLASYDVVFEAIRSLQPEKPVLGTKDRGLPASAGSWILSGKRRSTEQIRPPQPRIRVKSKSKITGELEDGRRDLRDGSGGTEK</sequence>
<feature type="compositionally biased region" description="Basic and acidic residues" evidence="1">
    <location>
        <begin position="188"/>
        <end position="208"/>
    </location>
</feature>
<feature type="region of interest" description="Disordered" evidence="1">
    <location>
        <begin position="163"/>
        <end position="208"/>
    </location>
</feature>
<accession>A0A0F4YKF6</accession>
<evidence type="ECO:0000313" key="2">
    <source>
        <dbReference type="EMBL" id="KKA18088.1"/>
    </source>
</evidence>
<keyword evidence="3" id="KW-1185">Reference proteome</keyword>
<dbReference type="AlphaFoldDB" id="A0A0F4YKF6"/>
<dbReference type="RefSeq" id="XP_013324700.1">
    <property type="nucleotide sequence ID" value="XM_013469246.1"/>
</dbReference>
<organism evidence="2 3">
    <name type="scientific">Rasamsonia emersonii (strain ATCC 16479 / CBS 393.64 / IMI 116815)</name>
    <dbReference type="NCBI Taxonomy" id="1408163"/>
    <lineage>
        <taxon>Eukaryota</taxon>
        <taxon>Fungi</taxon>
        <taxon>Dikarya</taxon>
        <taxon>Ascomycota</taxon>
        <taxon>Pezizomycotina</taxon>
        <taxon>Eurotiomycetes</taxon>
        <taxon>Eurotiomycetidae</taxon>
        <taxon>Eurotiales</taxon>
        <taxon>Trichocomaceae</taxon>
        <taxon>Rasamsonia</taxon>
    </lineage>
</organism>
<dbReference type="GeneID" id="25320237"/>
<dbReference type="Proteomes" id="UP000053958">
    <property type="component" value="Unassembled WGS sequence"/>
</dbReference>
<name>A0A0F4YKF6_RASE3</name>
<proteinExistence type="predicted"/>